<dbReference type="Proteomes" id="UP001219525">
    <property type="component" value="Unassembled WGS sequence"/>
</dbReference>
<comment type="caution">
    <text evidence="1">The sequence shown here is derived from an EMBL/GenBank/DDBJ whole genome shotgun (WGS) entry which is preliminary data.</text>
</comment>
<name>A0AAD6VPV5_9AGAR</name>
<dbReference type="AlphaFoldDB" id="A0AAD6VPV5"/>
<sequence length="306" mass="34668">MVEFSAYDYQFHKKPSDDAAVSLRNQLISLRDLAISAPLEHGTQFTLDLQIPPQNQHPAARQVPSTITTDRFQSATVTLQLDKALQSGCDMFSQVWTATVIGVPETRLVTKIIQPSLCFIPDPDNIHWREAYYNPLDLAHNEAWVYQKLAHRQGLSIPYFFGIFDIVTPSGEAAWVLVLEFIQGPTIHGVAKLSKNNKDMVHDFCNLGLDAVRELALSGWTLRDMSCSNFILSSSSGSKAVVMIDLYDAVYVKPPPTLKRLAMVDANRFFYWFQLCVRDEYPGFYDWAMQNLPVVVWGPPDFKEDM</sequence>
<evidence type="ECO:0000313" key="1">
    <source>
        <dbReference type="EMBL" id="KAJ7216558.1"/>
    </source>
</evidence>
<dbReference type="SUPFAM" id="SSF56112">
    <property type="entry name" value="Protein kinase-like (PK-like)"/>
    <property type="match status" value="1"/>
</dbReference>
<accession>A0AAD6VPV5</accession>
<keyword evidence="2" id="KW-1185">Reference proteome</keyword>
<proteinExistence type="predicted"/>
<evidence type="ECO:0000313" key="2">
    <source>
        <dbReference type="Proteomes" id="UP001219525"/>
    </source>
</evidence>
<organism evidence="1 2">
    <name type="scientific">Mycena pura</name>
    <dbReference type="NCBI Taxonomy" id="153505"/>
    <lineage>
        <taxon>Eukaryota</taxon>
        <taxon>Fungi</taxon>
        <taxon>Dikarya</taxon>
        <taxon>Basidiomycota</taxon>
        <taxon>Agaricomycotina</taxon>
        <taxon>Agaricomycetes</taxon>
        <taxon>Agaricomycetidae</taxon>
        <taxon>Agaricales</taxon>
        <taxon>Marasmiineae</taxon>
        <taxon>Mycenaceae</taxon>
        <taxon>Mycena</taxon>
    </lineage>
</organism>
<protein>
    <submittedName>
        <fullName evidence="1">Uncharacterized protein</fullName>
    </submittedName>
</protein>
<reference evidence="1" key="1">
    <citation type="submission" date="2023-03" db="EMBL/GenBank/DDBJ databases">
        <title>Massive genome expansion in bonnet fungi (Mycena s.s.) driven by repeated elements and novel gene families across ecological guilds.</title>
        <authorList>
            <consortium name="Lawrence Berkeley National Laboratory"/>
            <person name="Harder C.B."/>
            <person name="Miyauchi S."/>
            <person name="Viragh M."/>
            <person name="Kuo A."/>
            <person name="Thoen E."/>
            <person name="Andreopoulos B."/>
            <person name="Lu D."/>
            <person name="Skrede I."/>
            <person name="Drula E."/>
            <person name="Henrissat B."/>
            <person name="Morin E."/>
            <person name="Kohler A."/>
            <person name="Barry K."/>
            <person name="LaButti K."/>
            <person name="Morin E."/>
            <person name="Salamov A."/>
            <person name="Lipzen A."/>
            <person name="Mereny Z."/>
            <person name="Hegedus B."/>
            <person name="Baldrian P."/>
            <person name="Stursova M."/>
            <person name="Weitz H."/>
            <person name="Taylor A."/>
            <person name="Grigoriev I.V."/>
            <person name="Nagy L.G."/>
            <person name="Martin F."/>
            <person name="Kauserud H."/>
        </authorList>
    </citation>
    <scope>NUCLEOTIDE SEQUENCE</scope>
    <source>
        <strain evidence="1">9144</strain>
    </source>
</reference>
<dbReference type="InterPro" id="IPR011009">
    <property type="entry name" value="Kinase-like_dom_sf"/>
</dbReference>
<gene>
    <name evidence="1" type="ORF">GGX14DRAFT_605200</name>
</gene>
<dbReference type="EMBL" id="JARJCW010000015">
    <property type="protein sequence ID" value="KAJ7216558.1"/>
    <property type="molecule type" value="Genomic_DNA"/>
</dbReference>